<name>A0ABW4B3S6_9GAMM</name>
<dbReference type="Pfam" id="PF03445">
    <property type="entry name" value="DUF294"/>
    <property type="match status" value="1"/>
</dbReference>
<protein>
    <submittedName>
        <fullName evidence="6">DUF294 nucleotidyltransferase-like domain-containing protein</fullName>
    </submittedName>
</protein>
<feature type="domain" description="CBS" evidence="5">
    <location>
        <begin position="231"/>
        <end position="287"/>
    </location>
</feature>
<evidence type="ECO:0000256" key="3">
    <source>
        <dbReference type="PROSITE-ProRule" id="PRU00703"/>
    </source>
</evidence>
<comment type="caution">
    <text evidence="6">The sequence shown here is derived from an EMBL/GenBank/DDBJ whole genome shotgun (WGS) entry which is preliminary data.</text>
</comment>
<dbReference type="RefSeq" id="WP_377369092.1">
    <property type="nucleotide sequence ID" value="NZ_JBHTMN010000017.1"/>
</dbReference>
<organism evidence="6 7">
    <name type="scientific">Rhodanobacter aciditrophus</name>
    <dbReference type="NCBI Taxonomy" id="1623218"/>
    <lineage>
        <taxon>Bacteria</taxon>
        <taxon>Pseudomonadati</taxon>
        <taxon>Pseudomonadota</taxon>
        <taxon>Gammaproteobacteria</taxon>
        <taxon>Lysobacterales</taxon>
        <taxon>Rhodanobacteraceae</taxon>
        <taxon>Rhodanobacter</taxon>
    </lineage>
</organism>
<dbReference type="CDD" id="cd05401">
    <property type="entry name" value="NT_GlnE_GlnD_like"/>
    <property type="match status" value="1"/>
</dbReference>
<dbReference type="EMBL" id="JBHTMN010000017">
    <property type="protein sequence ID" value="MFD1384657.1"/>
    <property type="molecule type" value="Genomic_DNA"/>
</dbReference>
<proteinExistence type="predicted"/>
<dbReference type="InterPro" id="IPR000595">
    <property type="entry name" value="cNMP-bd_dom"/>
</dbReference>
<dbReference type="InterPro" id="IPR014710">
    <property type="entry name" value="RmlC-like_jellyroll"/>
</dbReference>
<dbReference type="Gene3D" id="3.10.580.10">
    <property type="entry name" value="CBS-domain"/>
    <property type="match status" value="1"/>
</dbReference>
<dbReference type="Pfam" id="PF10335">
    <property type="entry name" value="DUF294_C"/>
    <property type="match status" value="1"/>
</dbReference>
<comment type="subcellular location">
    <subcellularLocation>
        <location evidence="1">Cytoplasm</location>
    </subcellularLocation>
</comment>
<feature type="domain" description="Cyclic nucleotide-binding" evidence="4">
    <location>
        <begin position="17"/>
        <end position="93"/>
    </location>
</feature>
<dbReference type="SUPFAM" id="SSF51206">
    <property type="entry name" value="cAMP-binding domain-like"/>
    <property type="match status" value="1"/>
</dbReference>
<keyword evidence="7" id="KW-1185">Reference proteome</keyword>
<dbReference type="Proteomes" id="UP001597059">
    <property type="component" value="Unassembled WGS sequence"/>
</dbReference>
<dbReference type="PROSITE" id="PS50042">
    <property type="entry name" value="CNMP_BINDING_3"/>
    <property type="match status" value="1"/>
</dbReference>
<evidence type="ECO:0000256" key="1">
    <source>
        <dbReference type="ARBA" id="ARBA00004496"/>
    </source>
</evidence>
<dbReference type="InterPro" id="IPR051257">
    <property type="entry name" value="Diverse_CBS-Domain"/>
</dbReference>
<evidence type="ECO:0000256" key="2">
    <source>
        <dbReference type="ARBA" id="ARBA00023122"/>
    </source>
</evidence>
<dbReference type="PROSITE" id="PS51371">
    <property type="entry name" value="CBS"/>
    <property type="match status" value="2"/>
</dbReference>
<feature type="domain" description="CBS" evidence="5">
    <location>
        <begin position="156"/>
        <end position="223"/>
    </location>
</feature>
<dbReference type="CDD" id="cd00038">
    <property type="entry name" value="CAP_ED"/>
    <property type="match status" value="1"/>
</dbReference>
<evidence type="ECO:0000259" key="4">
    <source>
        <dbReference type="PROSITE" id="PS50042"/>
    </source>
</evidence>
<reference evidence="7" key="1">
    <citation type="journal article" date="2019" name="Int. J. Syst. Evol. Microbiol.">
        <title>The Global Catalogue of Microorganisms (GCM) 10K type strain sequencing project: providing services to taxonomists for standard genome sequencing and annotation.</title>
        <authorList>
            <consortium name="The Broad Institute Genomics Platform"/>
            <consortium name="The Broad Institute Genome Sequencing Center for Infectious Disease"/>
            <person name="Wu L."/>
            <person name="Ma J."/>
        </authorList>
    </citation>
    <scope>NUCLEOTIDE SEQUENCE [LARGE SCALE GENOMIC DNA]</scope>
    <source>
        <strain evidence="7">JCM 30774</strain>
    </source>
</reference>
<dbReference type="SMART" id="SM00116">
    <property type="entry name" value="CBS"/>
    <property type="match status" value="2"/>
</dbReference>
<dbReference type="InterPro" id="IPR046342">
    <property type="entry name" value="CBS_dom_sf"/>
</dbReference>
<dbReference type="Pfam" id="PF00027">
    <property type="entry name" value="cNMP_binding"/>
    <property type="match status" value="1"/>
</dbReference>
<dbReference type="InterPro" id="IPR018821">
    <property type="entry name" value="DUF294_put_nucleoTrafse_sb-bd"/>
</dbReference>
<dbReference type="CDD" id="cd04587">
    <property type="entry name" value="CBS_pair_CAP-ED_NT_Pol-beta-like_DUF294_assoc"/>
    <property type="match status" value="1"/>
</dbReference>
<dbReference type="PANTHER" id="PTHR43080">
    <property type="entry name" value="CBS DOMAIN-CONTAINING PROTEIN CBSX3, MITOCHONDRIAL"/>
    <property type="match status" value="1"/>
</dbReference>
<dbReference type="InterPro" id="IPR018490">
    <property type="entry name" value="cNMP-bd_dom_sf"/>
</dbReference>
<accession>A0ABW4B3S6</accession>
<evidence type="ECO:0000313" key="6">
    <source>
        <dbReference type="EMBL" id="MFD1384657.1"/>
    </source>
</evidence>
<dbReference type="Pfam" id="PF00571">
    <property type="entry name" value="CBS"/>
    <property type="match status" value="2"/>
</dbReference>
<evidence type="ECO:0000259" key="5">
    <source>
        <dbReference type="PROSITE" id="PS51371"/>
    </source>
</evidence>
<dbReference type="InterPro" id="IPR000644">
    <property type="entry name" value="CBS_dom"/>
</dbReference>
<dbReference type="InterPro" id="IPR005105">
    <property type="entry name" value="GlnD_Uridyltrans_N"/>
</dbReference>
<keyword evidence="2 3" id="KW-0129">CBS domain</keyword>
<sequence length="629" mass="71575">MEAEQLEIAEFLGRFPPFSFLSEKTCQKVACAIEIAYFRENSDIFQFGDEIHDLCVVRSGAVEIYRRNGNLYNRLSEGDVFGQLGLLMSNRVRLPARAMEDSLIYFVPEDVFTELCEEYEEFAYYVEVDDHRKLNKVVDEHRGSDMLSSEKVSSLIARPLVTISTDATIRHAAMHMTEEGVSSLLIVDEEAPIEDEGQTRLKLVGILTDRDLRTRVVSEGIDLNLPVTEVMTKSPKTIDKDTFIFEAMLLMLRCNLHHLPVMDHGEPKGVIAISDIVRYESKNSLYIVSLIHRQQNQAELAQVAKDVPDCFVRMVRQESSAHMIGSAMSVIGRSFKQRLLELAEEALGPPPVPYCFLALGSMARDEQLLITDQDNALILSDEFISHQHSAYFEALAAFVSDGLDQCGYPYCTGRIMATNPRWRKTLSEWRDCFADWIDVPNPDALLNSSIFFDLEGVWGRTEWADELNEFVVQRAKSSSKFLASLARNALLRTPPLGFFKEFVMEQDGEHRRTINLKRRGTAPLADLIRVHALAVGSTARNSFERLDDIIEANILPDKRGIELKYALEYLAMVRIQHQVEDIEEGQAPDNNIEPDTLTDHERRNLKEAFNVLSNSQRFLKYRYPFGKVS</sequence>
<dbReference type="Gene3D" id="2.60.120.10">
    <property type="entry name" value="Jelly Rolls"/>
    <property type="match status" value="1"/>
</dbReference>
<evidence type="ECO:0000313" key="7">
    <source>
        <dbReference type="Proteomes" id="UP001597059"/>
    </source>
</evidence>
<dbReference type="SMART" id="SM00100">
    <property type="entry name" value="cNMP"/>
    <property type="match status" value="1"/>
</dbReference>
<dbReference type="SUPFAM" id="SSF54631">
    <property type="entry name" value="CBS-domain pair"/>
    <property type="match status" value="1"/>
</dbReference>
<gene>
    <name evidence="6" type="ORF">ACFQ45_14900</name>
</gene>
<dbReference type="PANTHER" id="PTHR43080:SF2">
    <property type="entry name" value="CBS DOMAIN-CONTAINING PROTEIN"/>
    <property type="match status" value="1"/>
</dbReference>